<evidence type="ECO:0000259" key="2">
    <source>
        <dbReference type="Pfam" id="PF10551"/>
    </source>
</evidence>
<dbReference type="PANTHER" id="PTHR31973:SF185">
    <property type="entry name" value="TRANSPOSASE, MUDR, PLANT, MULE TRANSPOSASE DOMAIN-CONTAINING PROTEIN"/>
    <property type="match status" value="1"/>
</dbReference>
<organism evidence="3 4">
    <name type="scientific">Tanacetum coccineum</name>
    <dbReference type="NCBI Taxonomy" id="301880"/>
    <lineage>
        <taxon>Eukaryota</taxon>
        <taxon>Viridiplantae</taxon>
        <taxon>Streptophyta</taxon>
        <taxon>Embryophyta</taxon>
        <taxon>Tracheophyta</taxon>
        <taxon>Spermatophyta</taxon>
        <taxon>Magnoliopsida</taxon>
        <taxon>eudicotyledons</taxon>
        <taxon>Gunneridae</taxon>
        <taxon>Pentapetalae</taxon>
        <taxon>asterids</taxon>
        <taxon>campanulids</taxon>
        <taxon>Asterales</taxon>
        <taxon>Asteraceae</taxon>
        <taxon>Asteroideae</taxon>
        <taxon>Anthemideae</taxon>
        <taxon>Anthemidinae</taxon>
        <taxon>Tanacetum</taxon>
    </lineage>
</organism>
<keyword evidence="1" id="KW-0175">Coiled coil</keyword>
<gene>
    <name evidence="3" type="ORF">Tco_0772615</name>
</gene>
<sequence>MASNIKNFKCLIHFNEMVMQKFNLEANAEINFSFKLSSFDFAIDITDDAEVQFFVGCACNSKDEFAQLFVSKRKNDQKNMFFNFFESKTLENEGPSNPQNDFHINDSLQLQNEPHFSNPESSFAFRSNEYNTDDVVNENPQNKFHKWQKFMSFEPDIPETPVYKAKPNISKQYTQQSEVEKGNIFDNKEALILAVRLKALNEGFQFLTDRSAPERLHLKCYHFNQCDWKLRARLWDNTEQYYITHLNDVHTCPKTQTYPNHRNANKKVIGHLLTLKLQDWSRVLRGKDIQQDILSEYKIHIYYQQAMKGKHYDIQHVRGSPYEAFEMLPYYCYNLEQKNEGTVTRIKTDDQGVFEMLFIAIGASIRTFLNYLRPVLMIDAAHLKGLYKGTNLVAVAMDGNNQIVPIAFGICKGETGPCWSWWMSVLKECIGDNPNLLFISDRHAAIAMAVENEFPLAFHAVCCRHLMQNLSLKNKKRKGLFWKICKAYTREDYATSMNILQIVQPDAYEKLCRAGPQRWSRAHCPLVRYNYMTSNSVESVNACSVIYRKEPVLKLVETYRVMVQEWYYKRRQLADMVSYLKWKIPRGFTTLYYMLPPYYTLSGMKQIKNDYHTNVMDDIAKVAGKLQIFVSHTQIDLSTVLIPNDGSLEESFAAQYKLEIYTDHIGVNFVIFKYIFPNASLAEMMNHVITDYSSENEGIIRQETQNDYTFNKMVEWAEQEHFEYEKTKTSHTISPISTMLSSTIESCLSYTHFFSPLTYYMAYGANEARQAIVLKLQREIQAEETLADQLLCNLARYTEEMRIRSVQITMLQSMPTTSLNTYGLHALLMTHEADIRTTNIILRTRQQLLRSISAKQNFINNYMAI</sequence>
<evidence type="ECO:0000313" key="4">
    <source>
        <dbReference type="Proteomes" id="UP001151760"/>
    </source>
</evidence>
<keyword evidence="4" id="KW-1185">Reference proteome</keyword>
<dbReference type="Pfam" id="PF10551">
    <property type="entry name" value="MULE"/>
    <property type="match status" value="1"/>
</dbReference>
<reference evidence="3" key="1">
    <citation type="journal article" date="2022" name="Int. J. Mol. Sci.">
        <title>Draft Genome of Tanacetum Coccineum: Genomic Comparison of Closely Related Tanacetum-Family Plants.</title>
        <authorList>
            <person name="Yamashiro T."/>
            <person name="Shiraishi A."/>
            <person name="Nakayama K."/>
            <person name="Satake H."/>
        </authorList>
    </citation>
    <scope>NUCLEOTIDE SEQUENCE</scope>
</reference>
<dbReference type="PANTHER" id="PTHR31973">
    <property type="entry name" value="POLYPROTEIN, PUTATIVE-RELATED"/>
    <property type="match status" value="1"/>
</dbReference>
<feature type="coiled-coil region" evidence="1">
    <location>
        <begin position="773"/>
        <end position="800"/>
    </location>
</feature>
<comment type="caution">
    <text evidence="3">The sequence shown here is derived from an EMBL/GenBank/DDBJ whole genome shotgun (WGS) entry which is preliminary data.</text>
</comment>
<accession>A0ABQ4ZIE1</accession>
<dbReference type="InterPro" id="IPR018289">
    <property type="entry name" value="MULE_transposase_dom"/>
</dbReference>
<name>A0ABQ4ZIE1_9ASTR</name>
<feature type="domain" description="MULE transposase" evidence="2">
    <location>
        <begin position="375"/>
        <end position="469"/>
    </location>
</feature>
<proteinExistence type="predicted"/>
<evidence type="ECO:0000313" key="3">
    <source>
        <dbReference type="EMBL" id="GJS89979.1"/>
    </source>
</evidence>
<reference evidence="3" key="2">
    <citation type="submission" date="2022-01" db="EMBL/GenBank/DDBJ databases">
        <authorList>
            <person name="Yamashiro T."/>
            <person name="Shiraishi A."/>
            <person name="Satake H."/>
            <person name="Nakayama K."/>
        </authorList>
    </citation>
    <scope>NUCLEOTIDE SEQUENCE</scope>
</reference>
<protein>
    <submittedName>
        <fullName evidence="3">Transposase, MuDR, MULE transposase domain protein</fullName>
    </submittedName>
</protein>
<dbReference type="Proteomes" id="UP001151760">
    <property type="component" value="Unassembled WGS sequence"/>
</dbReference>
<dbReference type="EMBL" id="BQNB010011392">
    <property type="protein sequence ID" value="GJS89979.1"/>
    <property type="molecule type" value="Genomic_DNA"/>
</dbReference>
<evidence type="ECO:0000256" key="1">
    <source>
        <dbReference type="SAM" id="Coils"/>
    </source>
</evidence>